<dbReference type="Proteomes" id="UP001056120">
    <property type="component" value="Linkage Group LG12"/>
</dbReference>
<reference evidence="2" key="1">
    <citation type="journal article" date="2022" name="Mol. Ecol. Resour.">
        <title>The genomes of chicory, endive, great burdock and yacon provide insights into Asteraceae palaeo-polyploidization history and plant inulin production.</title>
        <authorList>
            <person name="Fan W."/>
            <person name="Wang S."/>
            <person name="Wang H."/>
            <person name="Wang A."/>
            <person name="Jiang F."/>
            <person name="Liu H."/>
            <person name="Zhao H."/>
            <person name="Xu D."/>
            <person name="Zhang Y."/>
        </authorList>
    </citation>
    <scope>NUCLEOTIDE SEQUENCE [LARGE SCALE GENOMIC DNA]</scope>
    <source>
        <strain evidence="2">cv. Yunnan</strain>
    </source>
</reference>
<gene>
    <name evidence="1" type="ORF">L1987_37005</name>
</gene>
<keyword evidence="2" id="KW-1185">Reference proteome</keyword>
<sequence length="355" mass="39093">MAVLVVLLVLVLTKPGFSQTNDGDNVMTGMYCGRNALISLPDFVNNRNSTFNELRIQLLSKGVLYARAQALSAGESVYSAVQCRNYLSVDQCVACIDAGVSKLANCISGNGGFISFDNCAIRYEDYADFYNDPYVMEDVNRTPNVLCGNQSTSQPTVFKQVVDGFLSDIRDATPKTSNLYVASTRQITGENATVYVTAQCAEGNSSNVAIIAAAVAGVVLILFVLLSWLLYRSWKKSKMTEQDFEGAVHYNYKDLQLATNNFSEENILGKGGFGEVFKAVLDDANVVAVKKLQIQHGGAKEEFENEIKLISNIHHRNLLRLLGWSVDGSSLLLVLEYMPNGSLDRFLWGKLKWPD</sequence>
<name>A0ACB9HF51_9ASTR</name>
<organism evidence="1 2">
    <name type="scientific">Smallanthus sonchifolius</name>
    <dbReference type="NCBI Taxonomy" id="185202"/>
    <lineage>
        <taxon>Eukaryota</taxon>
        <taxon>Viridiplantae</taxon>
        <taxon>Streptophyta</taxon>
        <taxon>Embryophyta</taxon>
        <taxon>Tracheophyta</taxon>
        <taxon>Spermatophyta</taxon>
        <taxon>Magnoliopsida</taxon>
        <taxon>eudicotyledons</taxon>
        <taxon>Gunneridae</taxon>
        <taxon>Pentapetalae</taxon>
        <taxon>asterids</taxon>
        <taxon>campanulids</taxon>
        <taxon>Asterales</taxon>
        <taxon>Asteraceae</taxon>
        <taxon>Asteroideae</taxon>
        <taxon>Heliantheae alliance</taxon>
        <taxon>Millerieae</taxon>
        <taxon>Smallanthus</taxon>
    </lineage>
</organism>
<dbReference type="EMBL" id="CM042029">
    <property type="protein sequence ID" value="KAI3794374.1"/>
    <property type="molecule type" value="Genomic_DNA"/>
</dbReference>
<comment type="caution">
    <text evidence="1">The sequence shown here is derived from an EMBL/GenBank/DDBJ whole genome shotgun (WGS) entry which is preliminary data.</text>
</comment>
<reference evidence="1 2" key="2">
    <citation type="journal article" date="2022" name="Mol. Ecol. Resour.">
        <title>The genomes of chicory, endive, great burdock and yacon provide insights into Asteraceae paleo-polyploidization history and plant inulin production.</title>
        <authorList>
            <person name="Fan W."/>
            <person name="Wang S."/>
            <person name="Wang H."/>
            <person name="Wang A."/>
            <person name="Jiang F."/>
            <person name="Liu H."/>
            <person name="Zhao H."/>
            <person name="Xu D."/>
            <person name="Zhang Y."/>
        </authorList>
    </citation>
    <scope>NUCLEOTIDE SEQUENCE [LARGE SCALE GENOMIC DNA]</scope>
    <source>
        <strain evidence="2">cv. Yunnan</strain>
        <tissue evidence="1">Leaves</tissue>
    </source>
</reference>
<accession>A0ACB9HF51</accession>
<protein>
    <submittedName>
        <fullName evidence="1">Uncharacterized protein</fullName>
    </submittedName>
</protein>
<proteinExistence type="predicted"/>
<evidence type="ECO:0000313" key="2">
    <source>
        <dbReference type="Proteomes" id="UP001056120"/>
    </source>
</evidence>
<evidence type="ECO:0000313" key="1">
    <source>
        <dbReference type="EMBL" id="KAI3794374.1"/>
    </source>
</evidence>